<dbReference type="Proteomes" id="UP000053660">
    <property type="component" value="Unassembled WGS sequence"/>
</dbReference>
<name>A0A0B1S3H8_OESDE</name>
<gene>
    <name evidence="2" type="ORF">OESDEN_22353</name>
</gene>
<feature type="transmembrane region" description="Helical" evidence="1">
    <location>
        <begin position="40"/>
        <end position="60"/>
    </location>
</feature>
<reference evidence="2 3" key="1">
    <citation type="submission" date="2014-03" db="EMBL/GenBank/DDBJ databases">
        <title>Draft genome of the hookworm Oesophagostomum dentatum.</title>
        <authorList>
            <person name="Mitreva M."/>
        </authorList>
    </citation>
    <scope>NUCLEOTIDE SEQUENCE [LARGE SCALE GENOMIC DNA]</scope>
    <source>
        <strain evidence="2 3">OD-Hann</strain>
    </source>
</reference>
<dbReference type="OrthoDB" id="5875460at2759"/>
<sequence>MDGTYSLTVACTGGVAICANLIFLLVFIRVHTKMLAIYKALFVYITVHDILAAICFALIAPKMIAGNSSYMFVAVGLISQWKYCNILLLIWSATFMVSAVLVANNLLFQYIQICKPYIFLEYGFDVRETPLIGFSLHTVNAGELAIFVEGLVLVVLLMCLSMYCAITVHFFLNQDSINEHVKKVHREMFIMLLVEVSA</sequence>
<dbReference type="InterPro" id="IPR019428">
    <property type="entry name" value="7TM_GPCR_serpentine_rcpt_Str"/>
</dbReference>
<proteinExistence type="predicted"/>
<keyword evidence="1" id="KW-0472">Membrane</keyword>
<evidence type="ECO:0000313" key="3">
    <source>
        <dbReference type="Proteomes" id="UP000053660"/>
    </source>
</evidence>
<accession>A0A0B1S3H8</accession>
<keyword evidence="3" id="KW-1185">Reference proteome</keyword>
<feature type="transmembrane region" description="Helical" evidence="1">
    <location>
        <begin position="144"/>
        <end position="172"/>
    </location>
</feature>
<dbReference type="Pfam" id="PF10326">
    <property type="entry name" value="7TM_GPCR_Str"/>
    <property type="match status" value="1"/>
</dbReference>
<evidence type="ECO:0000313" key="2">
    <source>
        <dbReference type="EMBL" id="KHJ78027.1"/>
    </source>
</evidence>
<keyword evidence="1" id="KW-0812">Transmembrane</keyword>
<keyword evidence="1" id="KW-1133">Transmembrane helix</keyword>
<protein>
    <submittedName>
        <fullName evidence="2">Uncharacterized protein</fullName>
    </submittedName>
</protein>
<feature type="transmembrane region" description="Helical" evidence="1">
    <location>
        <begin position="6"/>
        <end position="28"/>
    </location>
</feature>
<dbReference type="EMBL" id="KN610181">
    <property type="protein sequence ID" value="KHJ78027.1"/>
    <property type="molecule type" value="Genomic_DNA"/>
</dbReference>
<feature type="transmembrane region" description="Helical" evidence="1">
    <location>
        <begin position="80"/>
        <end position="103"/>
    </location>
</feature>
<dbReference type="AlphaFoldDB" id="A0A0B1S3H8"/>
<organism evidence="2 3">
    <name type="scientific">Oesophagostomum dentatum</name>
    <name type="common">Nodular worm</name>
    <dbReference type="NCBI Taxonomy" id="61180"/>
    <lineage>
        <taxon>Eukaryota</taxon>
        <taxon>Metazoa</taxon>
        <taxon>Ecdysozoa</taxon>
        <taxon>Nematoda</taxon>
        <taxon>Chromadorea</taxon>
        <taxon>Rhabditida</taxon>
        <taxon>Rhabditina</taxon>
        <taxon>Rhabditomorpha</taxon>
        <taxon>Strongyloidea</taxon>
        <taxon>Strongylidae</taxon>
        <taxon>Oesophagostomum</taxon>
    </lineage>
</organism>
<evidence type="ECO:0000256" key="1">
    <source>
        <dbReference type="SAM" id="Phobius"/>
    </source>
</evidence>